<proteinExistence type="predicted"/>
<dbReference type="PROSITE" id="PS00041">
    <property type="entry name" value="HTH_ARAC_FAMILY_1"/>
    <property type="match status" value="1"/>
</dbReference>
<keyword evidence="3" id="KW-0804">Transcription</keyword>
<dbReference type="SUPFAM" id="SSF46689">
    <property type="entry name" value="Homeodomain-like"/>
    <property type="match status" value="1"/>
</dbReference>
<dbReference type="InterPro" id="IPR018060">
    <property type="entry name" value="HTH_AraC"/>
</dbReference>
<dbReference type="SMART" id="SM00342">
    <property type="entry name" value="HTH_ARAC"/>
    <property type="match status" value="1"/>
</dbReference>
<dbReference type="RefSeq" id="WP_144985512.1">
    <property type="nucleotide sequence ID" value="NZ_CP037920.1"/>
</dbReference>
<organism evidence="5 6">
    <name type="scientific">Gimesia aquarii</name>
    <dbReference type="NCBI Taxonomy" id="2527964"/>
    <lineage>
        <taxon>Bacteria</taxon>
        <taxon>Pseudomonadati</taxon>
        <taxon>Planctomycetota</taxon>
        <taxon>Planctomycetia</taxon>
        <taxon>Planctomycetales</taxon>
        <taxon>Planctomycetaceae</taxon>
        <taxon>Gimesia</taxon>
    </lineage>
</organism>
<accession>A0A517VVW0</accession>
<evidence type="ECO:0000256" key="1">
    <source>
        <dbReference type="ARBA" id="ARBA00023015"/>
    </source>
</evidence>
<dbReference type="KEGG" id="gaw:V144x_26060"/>
<name>A0A517VVW0_9PLAN</name>
<dbReference type="SUPFAM" id="SSF51215">
    <property type="entry name" value="Regulatory protein AraC"/>
    <property type="match status" value="1"/>
</dbReference>
<protein>
    <submittedName>
        <fullName evidence="5">Regulatory protein PchR</fullName>
    </submittedName>
</protein>
<evidence type="ECO:0000313" key="6">
    <source>
        <dbReference type="Proteomes" id="UP000318704"/>
    </source>
</evidence>
<dbReference type="Proteomes" id="UP000318704">
    <property type="component" value="Chromosome"/>
</dbReference>
<feature type="domain" description="HTH araC/xylS-type" evidence="4">
    <location>
        <begin position="202"/>
        <end position="300"/>
    </location>
</feature>
<dbReference type="Gene3D" id="1.10.10.60">
    <property type="entry name" value="Homeodomain-like"/>
    <property type="match status" value="1"/>
</dbReference>
<dbReference type="GO" id="GO:0003700">
    <property type="term" value="F:DNA-binding transcription factor activity"/>
    <property type="evidence" value="ECO:0007669"/>
    <property type="project" value="InterPro"/>
</dbReference>
<evidence type="ECO:0000259" key="4">
    <source>
        <dbReference type="PROSITE" id="PS01124"/>
    </source>
</evidence>
<keyword evidence="1" id="KW-0805">Transcription regulation</keyword>
<dbReference type="GO" id="GO:0043565">
    <property type="term" value="F:sequence-specific DNA binding"/>
    <property type="evidence" value="ECO:0007669"/>
    <property type="project" value="InterPro"/>
</dbReference>
<sequence>MKKTRVSGSQKESSNRADFLIDVDKSYLAYSLPVPRPFVHFRSGHFPAGTITQKHSHSIMAMHGSLQGPLTLKTSIGDYTLDAGDFCILAPGTHHFWSNSGTHTAATLSFLIDTDHPGSWSASSGVVEACGELRQLVQDVHCFSSSGDPDLQHAFWQIADQLTIERPWKKLGVTGRLWTFLSIVLERLSPDSGNDAEHDVAQQIRRLLLSRVNDRLTIADVAAAVHVGATQAKEVFRTTFGCGIMTYFNELKIWQAKRLLCDPNLTIDQISSKLGFSSPTYFSQTFRKHTGETPSDFRKQR</sequence>
<dbReference type="InterPro" id="IPR009057">
    <property type="entry name" value="Homeodomain-like_sf"/>
</dbReference>
<reference evidence="5 6" key="1">
    <citation type="submission" date="2019-03" db="EMBL/GenBank/DDBJ databases">
        <title>Deep-cultivation of Planctomycetes and their phenomic and genomic characterization uncovers novel biology.</title>
        <authorList>
            <person name="Wiegand S."/>
            <person name="Jogler M."/>
            <person name="Boedeker C."/>
            <person name="Pinto D."/>
            <person name="Vollmers J."/>
            <person name="Rivas-Marin E."/>
            <person name="Kohn T."/>
            <person name="Peeters S.H."/>
            <person name="Heuer A."/>
            <person name="Rast P."/>
            <person name="Oberbeckmann S."/>
            <person name="Bunk B."/>
            <person name="Jeske O."/>
            <person name="Meyerdierks A."/>
            <person name="Storesund J.E."/>
            <person name="Kallscheuer N."/>
            <person name="Luecker S."/>
            <person name="Lage O.M."/>
            <person name="Pohl T."/>
            <person name="Merkel B.J."/>
            <person name="Hornburger P."/>
            <person name="Mueller R.-W."/>
            <person name="Bruemmer F."/>
            <person name="Labrenz M."/>
            <person name="Spormann A.M."/>
            <person name="Op den Camp H."/>
            <person name="Overmann J."/>
            <person name="Amann R."/>
            <person name="Jetten M.S.M."/>
            <person name="Mascher T."/>
            <person name="Medema M.H."/>
            <person name="Devos D.P."/>
            <person name="Kaster A.-K."/>
            <person name="Ovreas L."/>
            <person name="Rohde M."/>
            <person name="Galperin M.Y."/>
            <person name="Jogler C."/>
        </authorList>
    </citation>
    <scope>NUCLEOTIDE SEQUENCE [LARGE SCALE GENOMIC DNA]</scope>
    <source>
        <strain evidence="5 6">V144</strain>
    </source>
</reference>
<dbReference type="EMBL" id="CP037920">
    <property type="protein sequence ID" value="QDT97135.1"/>
    <property type="molecule type" value="Genomic_DNA"/>
</dbReference>
<dbReference type="PANTHER" id="PTHR43280">
    <property type="entry name" value="ARAC-FAMILY TRANSCRIPTIONAL REGULATOR"/>
    <property type="match status" value="1"/>
</dbReference>
<dbReference type="PROSITE" id="PS01124">
    <property type="entry name" value="HTH_ARAC_FAMILY_2"/>
    <property type="match status" value="1"/>
</dbReference>
<dbReference type="InterPro" id="IPR020449">
    <property type="entry name" value="Tscrpt_reg_AraC-type_HTH"/>
</dbReference>
<evidence type="ECO:0000313" key="5">
    <source>
        <dbReference type="EMBL" id="QDT97135.1"/>
    </source>
</evidence>
<evidence type="ECO:0000256" key="2">
    <source>
        <dbReference type="ARBA" id="ARBA00023125"/>
    </source>
</evidence>
<dbReference type="InterPro" id="IPR018062">
    <property type="entry name" value="HTH_AraC-typ_CS"/>
</dbReference>
<dbReference type="AlphaFoldDB" id="A0A517VVW0"/>
<dbReference type="InterPro" id="IPR037923">
    <property type="entry name" value="HTH-like"/>
</dbReference>
<keyword evidence="2" id="KW-0238">DNA-binding</keyword>
<evidence type="ECO:0000256" key="3">
    <source>
        <dbReference type="ARBA" id="ARBA00023163"/>
    </source>
</evidence>
<dbReference type="Gene3D" id="2.60.120.10">
    <property type="entry name" value="Jelly Rolls"/>
    <property type="match status" value="1"/>
</dbReference>
<dbReference type="Pfam" id="PF12833">
    <property type="entry name" value="HTH_18"/>
    <property type="match status" value="1"/>
</dbReference>
<gene>
    <name evidence="5" type="primary">pchR_2</name>
    <name evidence="5" type="ORF">V144x_26060</name>
</gene>
<dbReference type="InterPro" id="IPR014710">
    <property type="entry name" value="RmlC-like_jellyroll"/>
</dbReference>
<dbReference type="PRINTS" id="PR00032">
    <property type="entry name" value="HTHARAC"/>
</dbReference>
<dbReference type="PANTHER" id="PTHR43280:SF2">
    <property type="entry name" value="HTH-TYPE TRANSCRIPTIONAL REGULATOR EXSA"/>
    <property type="match status" value="1"/>
</dbReference>